<dbReference type="STRING" id="36842.SAMN02194393_00922"/>
<dbReference type="Proteomes" id="UP000190285">
    <property type="component" value="Unassembled WGS sequence"/>
</dbReference>
<proteinExistence type="predicted"/>
<reference evidence="2 3" key="1">
    <citation type="submission" date="2017-02" db="EMBL/GenBank/DDBJ databases">
        <authorList>
            <person name="Peterson S.W."/>
        </authorList>
    </citation>
    <scope>NUCLEOTIDE SEQUENCE [LARGE SCALE GENOMIC DNA]</scope>
    <source>
        <strain evidence="2 3">M1</strain>
    </source>
</reference>
<evidence type="ECO:0000313" key="2">
    <source>
        <dbReference type="EMBL" id="SKC46595.1"/>
    </source>
</evidence>
<evidence type="ECO:0000313" key="3">
    <source>
        <dbReference type="Proteomes" id="UP000190285"/>
    </source>
</evidence>
<feature type="domain" description="DUF7479" evidence="1">
    <location>
        <begin position="6"/>
        <end position="64"/>
    </location>
</feature>
<protein>
    <recommendedName>
        <fullName evidence="1">DUF7479 domain-containing protein</fullName>
    </recommendedName>
</protein>
<dbReference type="Pfam" id="PF24292">
    <property type="entry name" value="DUF7479"/>
    <property type="match status" value="1"/>
</dbReference>
<accession>A0A1T5J5A5</accession>
<name>A0A1T5J5A5_9FIRM</name>
<dbReference type="NCBIfam" id="NF045645">
    <property type="entry name" value="DVU_1557_fam"/>
    <property type="match status" value="1"/>
</dbReference>
<sequence>MEEDNTLICYKCQKKLEAGKTYFEYLGHSFFTNILKCPKCGEVYIPEELAKGRMSQVEMQLEDK</sequence>
<dbReference type="RefSeq" id="WP_244282003.1">
    <property type="nucleotide sequence ID" value="NZ_FUZT01000002.1"/>
</dbReference>
<dbReference type="InterPro" id="IPR054656">
    <property type="entry name" value="DVU_1557-like"/>
</dbReference>
<dbReference type="AlphaFoldDB" id="A0A1T5J5A5"/>
<organism evidence="2 3">
    <name type="scientific">Maledivibacter halophilus</name>
    <dbReference type="NCBI Taxonomy" id="36842"/>
    <lineage>
        <taxon>Bacteria</taxon>
        <taxon>Bacillati</taxon>
        <taxon>Bacillota</taxon>
        <taxon>Clostridia</taxon>
        <taxon>Peptostreptococcales</taxon>
        <taxon>Caminicellaceae</taxon>
        <taxon>Maledivibacter</taxon>
    </lineage>
</organism>
<dbReference type="EMBL" id="FUZT01000002">
    <property type="protein sequence ID" value="SKC46595.1"/>
    <property type="molecule type" value="Genomic_DNA"/>
</dbReference>
<keyword evidence="3" id="KW-1185">Reference proteome</keyword>
<gene>
    <name evidence="2" type="ORF">SAMN02194393_00922</name>
</gene>
<evidence type="ECO:0000259" key="1">
    <source>
        <dbReference type="Pfam" id="PF24292"/>
    </source>
</evidence>
<dbReference type="InterPro" id="IPR055902">
    <property type="entry name" value="DUF7479"/>
</dbReference>